<evidence type="ECO:0000313" key="3">
    <source>
        <dbReference type="EMBL" id="AKB66407.1"/>
    </source>
</evidence>
<dbReference type="InterPro" id="IPR014729">
    <property type="entry name" value="Rossmann-like_a/b/a_fold"/>
</dbReference>
<dbReference type="InterPro" id="IPR006015">
    <property type="entry name" value="Universal_stress_UspA"/>
</dbReference>
<reference evidence="3 4" key="1">
    <citation type="submission" date="2014-07" db="EMBL/GenBank/DDBJ databases">
        <title>Methanogenic archaea and the global carbon cycle.</title>
        <authorList>
            <person name="Henriksen J.R."/>
            <person name="Luke J."/>
            <person name="Reinhart S."/>
            <person name="Benedict M.N."/>
            <person name="Youngblut N.D."/>
            <person name="Metcalf M.E."/>
            <person name="Whitaker R.J."/>
            <person name="Metcalf W.W."/>
        </authorList>
    </citation>
    <scope>NUCLEOTIDE SEQUENCE [LARGE SCALE GENOMIC DNA]</scope>
    <source>
        <strain evidence="3 4">S-6</strain>
    </source>
</reference>
<feature type="domain" description="UspA" evidence="2">
    <location>
        <begin position="6"/>
        <end position="146"/>
    </location>
</feature>
<proteinExistence type="inferred from homology"/>
<dbReference type="Gene3D" id="3.40.50.620">
    <property type="entry name" value="HUPs"/>
    <property type="match status" value="1"/>
</dbReference>
<dbReference type="KEGG" id="mmj:MSMAS_3211"/>
<dbReference type="EMBL" id="CP009512">
    <property type="protein sequence ID" value="AKB66407.1"/>
    <property type="molecule type" value="Genomic_DNA"/>
</dbReference>
<comment type="similarity">
    <text evidence="1">Belongs to the universal stress protein A family.</text>
</comment>
<evidence type="ECO:0000313" key="4">
    <source>
        <dbReference type="Proteomes" id="UP000033097"/>
    </source>
</evidence>
<name>A0A0E3RP64_METMZ</name>
<dbReference type="Pfam" id="PF00582">
    <property type="entry name" value="Usp"/>
    <property type="match status" value="1"/>
</dbReference>
<evidence type="ECO:0000256" key="1">
    <source>
        <dbReference type="ARBA" id="ARBA00008791"/>
    </source>
</evidence>
<evidence type="ECO:0000259" key="2">
    <source>
        <dbReference type="Pfam" id="PF00582"/>
    </source>
</evidence>
<dbReference type="PRINTS" id="PR01438">
    <property type="entry name" value="UNVRSLSTRESS"/>
</dbReference>
<dbReference type="RefSeq" id="WP_048046857.1">
    <property type="nucleotide sequence ID" value="NZ_CP009512.1"/>
</dbReference>
<dbReference type="AlphaFoldDB" id="A0A0E3RP64"/>
<dbReference type="Proteomes" id="UP000033097">
    <property type="component" value="Chromosome"/>
</dbReference>
<dbReference type="HOGENOM" id="CLU_049301_11_1_2"/>
<dbReference type="CDD" id="cd00293">
    <property type="entry name" value="USP-like"/>
    <property type="match status" value="1"/>
</dbReference>
<organism evidence="3 4">
    <name type="scientific">Methanosarcina mazei S-6</name>
    <dbReference type="NCBI Taxonomy" id="213585"/>
    <lineage>
        <taxon>Archaea</taxon>
        <taxon>Methanobacteriati</taxon>
        <taxon>Methanobacteriota</taxon>
        <taxon>Stenosarchaea group</taxon>
        <taxon>Methanomicrobia</taxon>
        <taxon>Methanosarcinales</taxon>
        <taxon>Methanosarcinaceae</taxon>
        <taxon>Methanosarcina</taxon>
    </lineage>
</organism>
<protein>
    <submittedName>
        <fullName evidence="3">Universal stress protein</fullName>
    </submittedName>
</protein>
<dbReference type="PATRIC" id="fig|213585.10.peg.4016"/>
<gene>
    <name evidence="3" type="ORF">MSMAS_3211</name>
</gene>
<dbReference type="SUPFAM" id="SSF52402">
    <property type="entry name" value="Adenine nucleotide alpha hydrolases-like"/>
    <property type="match status" value="1"/>
</dbReference>
<dbReference type="InterPro" id="IPR006016">
    <property type="entry name" value="UspA"/>
</dbReference>
<dbReference type="PIRSF" id="PIRSF006276">
    <property type="entry name" value="UspA"/>
    <property type="match status" value="1"/>
</dbReference>
<dbReference type="PANTHER" id="PTHR46268:SF24">
    <property type="entry name" value="UNIVERSAL STRESS PROTEIN"/>
    <property type="match status" value="1"/>
</dbReference>
<accession>A0A0E3RP64</accession>
<dbReference type="STRING" id="213585.MSMAS_3211"/>
<dbReference type="PANTHER" id="PTHR46268">
    <property type="entry name" value="STRESS RESPONSE PROTEIN NHAX"/>
    <property type="match status" value="1"/>
</dbReference>
<dbReference type="GeneID" id="24840991"/>
<sequence>MGRDLYKKILIATDGSENGAQAINAGIEIARLSQGKVYALYVIDNTCYPAEKWNPKLKTAMEEQFKAFGLEMTATVEEAAKAAGIDVEFVIREGHPAEKILDFAEKQDIDMIVVGSLGKTDAERFLLGSVSEKVVRNAKVPVLVVREKSL</sequence>